<accession>A0ACB8RTD9</accession>
<gene>
    <name evidence="1" type="ORF">FA95DRAFT_1312981</name>
</gene>
<name>A0ACB8RTD9_9AGAM</name>
<comment type="caution">
    <text evidence="1">The sequence shown here is derived from an EMBL/GenBank/DDBJ whole genome shotgun (WGS) entry which is preliminary data.</text>
</comment>
<dbReference type="EMBL" id="MU275916">
    <property type="protein sequence ID" value="KAI0046860.1"/>
    <property type="molecule type" value="Genomic_DNA"/>
</dbReference>
<reference evidence="1" key="1">
    <citation type="submission" date="2021-02" db="EMBL/GenBank/DDBJ databases">
        <authorList>
            <consortium name="DOE Joint Genome Institute"/>
            <person name="Ahrendt S."/>
            <person name="Looney B.P."/>
            <person name="Miyauchi S."/>
            <person name="Morin E."/>
            <person name="Drula E."/>
            <person name="Courty P.E."/>
            <person name="Chicoki N."/>
            <person name="Fauchery L."/>
            <person name="Kohler A."/>
            <person name="Kuo A."/>
            <person name="Labutti K."/>
            <person name="Pangilinan J."/>
            <person name="Lipzen A."/>
            <person name="Riley R."/>
            <person name="Andreopoulos W."/>
            <person name="He G."/>
            <person name="Johnson J."/>
            <person name="Barry K.W."/>
            <person name="Grigoriev I.V."/>
            <person name="Nagy L."/>
            <person name="Hibbett D."/>
            <person name="Henrissat B."/>
            <person name="Matheny P.B."/>
            <person name="Labbe J."/>
            <person name="Martin F."/>
        </authorList>
    </citation>
    <scope>NUCLEOTIDE SEQUENCE</scope>
    <source>
        <strain evidence="1">FP105234-sp</strain>
    </source>
</reference>
<reference evidence="1" key="2">
    <citation type="journal article" date="2022" name="New Phytol.">
        <title>Evolutionary transition to the ectomycorrhizal habit in the genomes of a hyperdiverse lineage of mushroom-forming fungi.</title>
        <authorList>
            <person name="Looney B."/>
            <person name="Miyauchi S."/>
            <person name="Morin E."/>
            <person name="Drula E."/>
            <person name="Courty P.E."/>
            <person name="Kohler A."/>
            <person name="Kuo A."/>
            <person name="LaButti K."/>
            <person name="Pangilinan J."/>
            <person name="Lipzen A."/>
            <person name="Riley R."/>
            <person name="Andreopoulos W."/>
            <person name="He G."/>
            <person name="Johnson J."/>
            <person name="Nolan M."/>
            <person name="Tritt A."/>
            <person name="Barry K.W."/>
            <person name="Grigoriev I.V."/>
            <person name="Nagy L.G."/>
            <person name="Hibbett D."/>
            <person name="Henrissat B."/>
            <person name="Matheny P.B."/>
            <person name="Labbe J."/>
            <person name="Martin F.M."/>
        </authorList>
    </citation>
    <scope>NUCLEOTIDE SEQUENCE</scope>
    <source>
        <strain evidence="1">FP105234-sp</strain>
    </source>
</reference>
<organism evidence="1 2">
    <name type="scientific">Auriscalpium vulgare</name>
    <dbReference type="NCBI Taxonomy" id="40419"/>
    <lineage>
        <taxon>Eukaryota</taxon>
        <taxon>Fungi</taxon>
        <taxon>Dikarya</taxon>
        <taxon>Basidiomycota</taxon>
        <taxon>Agaricomycotina</taxon>
        <taxon>Agaricomycetes</taxon>
        <taxon>Russulales</taxon>
        <taxon>Auriscalpiaceae</taxon>
        <taxon>Auriscalpium</taxon>
    </lineage>
</organism>
<proteinExistence type="predicted"/>
<protein>
    <submittedName>
        <fullName evidence="1">Uncharacterized protein</fullName>
    </submittedName>
</protein>
<keyword evidence="2" id="KW-1185">Reference proteome</keyword>
<evidence type="ECO:0000313" key="1">
    <source>
        <dbReference type="EMBL" id="KAI0046860.1"/>
    </source>
</evidence>
<dbReference type="Proteomes" id="UP000814033">
    <property type="component" value="Unassembled WGS sequence"/>
</dbReference>
<evidence type="ECO:0000313" key="2">
    <source>
        <dbReference type="Proteomes" id="UP000814033"/>
    </source>
</evidence>
<sequence length="144" mass="16590">MSSRFFAFFSLSTASSSHPPSLLTLNGLLPPVLLPRRARRGGSQRDPRRGRDRRLRRLRRLRRCLSAPRPHAVPDGGFLEAHHTAHHFAPIHHTTSRLDHDYRIVSIRGILNAAHRSFPHLQATSTLPHFRFHLYSFWKGISKQ</sequence>